<keyword evidence="4 7" id="KW-1133">Transmembrane helix</keyword>
<dbReference type="EMBL" id="MPUH01000315">
    <property type="protein sequence ID" value="OMJ83106.1"/>
    <property type="molecule type" value="Genomic_DNA"/>
</dbReference>
<feature type="transmembrane region" description="Helical" evidence="7">
    <location>
        <begin position="507"/>
        <end position="526"/>
    </location>
</feature>
<evidence type="ECO:0000256" key="6">
    <source>
        <dbReference type="ARBA" id="ARBA00023180"/>
    </source>
</evidence>
<comment type="subcellular location">
    <subcellularLocation>
        <location evidence="7">Cell membrane</location>
        <topology evidence="7">Multi-pass membrane protein</topology>
    </subcellularLocation>
    <subcellularLocation>
        <location evidence="1">Membrane</location>
        <topology evidence="1">Multi-pass membrane protein</topology>
    </subcellularLocation>
</comment>
<feature type="transmembrane region" description="Helical" evidence="7">
    <location>
        <begin position="357"/>
        <end position="382"/>
    </location>
</feature>
<evidence type="ECO:0000256" key="1">
    <source>
        <dbReference type="ARBA" id="ARBA00004141"/>
    </source>
</evidence>
<evidence type="ECO:0000256" key="2">
    <source>
        <dbReference type="ARBA" id="ARBA00007168"/>
    </source>
</evidence>
<feature type="transmembrane region" description="Helical" evidence="7">
    <location>
        <begin position="538"/>
        <end position="560"/>
    </location>
</feature>
<comment type="function">
    <text evidence="7">Choline transporter.</text>
</comment>
<feature type="transmembrane region" description="Helical" evidence="7">
    <location>
        <begin position="187"/>
        <end position="207"/>
    </location>
</feature>
<comment type="similarity">
    <text evidence="2 7">Belongs to the CTL (choline transporter-like) family.</text>
</comment>
<dbReference type="InterPro" id="IPR007603">
    <property type="entry name" value="Choline_transptr-like"/>
</dbReference>
<dbReference type="GO" id="GO:0005886">
    <property type="term" value="C:plasma membrane"/>
    <property type="evidence" value="ECO:0007669"/>
    <property type="project" value="UniProtKB-SubCell"/>
</dbReference>
<gene>
    <name evidence="8" type="ORF">SteCoe_16026</name>
</gene>
<dbReference type="GO" id="GO:0022857">
    <property type="term" value="F:transmembrane transporter activity"/>
    <property type="evidence" value="ECO:0007669"/>
    <property type="project" value="UniProtKB-UniRule"/>
</dbReference>
<organism evidence="8 9">
    <name type="scientific">Stentor coeruleus</name>
    <dbReference type="NCBI Taxonomy" id="5963"/>
    <lineage>
        <taxon>Eukaryota</taxon>
        <taxon>Sar</taxon>
        <taxon>Alveolata</taxon>
        <taxon>Ciliophora</taxon>
        <taxon>Postciliodesmatophora</taxon>
        <taxon>Heterotrichea</taxon>
        <taxon>Heterotrichida</taxon>
        <taxon>Stentoridae</taxon>
        <taxon>Stentor</taxon>
    </lineage>
</organism>
<evidence type="ECO:0000256" key="4">
    <source>
        <dbReference type="ARBA" id="ARBA00022989"/>
    </source>
</evidence>
<reference evidence="8 9" key="1">
    <citation type="submission" date="2016-11" db="EMBL/GenBank/DDBJ databases">
        <title>The macronuclear genome of Stentor coeruleus: a giant cell with tiny introns.</title>
        <authorList>
            <person name="Slabodnick M."/>
            <person name="Ruby J.G."/>
            <person name="Reiff S.B."/>
            <person name="Swart E.C."/>
            <person name="Gosai S."/>
            <person name="Prabakaran S."/>
            <person name="Witkowska E."/>
            <person name="Larue G.E."/>
            <person name="Fisher S."/>
            <person name="Freeman R.M."/>
            <person name="Gunawardena J."/>
            <person name="Chu W."/>
            <person name="Stover N.A."/>
            <person name="Gregory B.D."/>
            <person name="Nowacki M."/>
            <person name="Derisi J."/>
            <person name="Roy S.W."/>
            <person name="Marshall W.F."/>
            <person name="Sood P."/>
        </authorList>
    </citation>
    <scope>NUCLEOTIDE SEQUENCE [LARGE SCALE GENOMIC DNA]</scope>
    <source>
        <strain evidence="8">WM001</strain>
    </source>
</reference>
<evidence type="ECO:0000313" key="9">
    <source>
        <dbReference type="Proteomes" id="UP000187209"/>
    </source>
</evidence>
<evidence type="ECO:0000313" key="8">
    <source>
        <dbReference type="EMBL" id="OMJ83106.1"/>
    </source>
</evidence>
<dbReference type="PANTHER" id="PTHR12385:SF14">
    <property type="entry name" value="CHOLINE TRANSPORTER-LIKE 2"/>
    <property type="match status" value="1"/>
</dbReference>
<feature type="transmembrane region" description="Helical" evidence="7">
    <location>
        <begin position="25"/>
        <end position="46"/>
    </location>
</feature>
<proteinExistence type="inferred from homology"/>
<dbReference type="Proteomes" id="UP000187209">
    <property type="component" value="Unassembled WGS sequence"/>
</dbReference>
<comment type="caution">
    <text evidence="8">The sequence shown here is derived from an EMBL/GenBank/DDBJ whole genome shotgun (WGS) entry which is preliminary data.</text>
</comment>
<evidence type="ECO:0000256" key="7">
    <source>
        <dbReference type="RuleBase" id="RU368066"/>
    </source>
</evidence>
<dbReference type="OrthoDB" id="420519at2759"/>
<dbReference type="AlphaFoldDB" id="A0A1R2C286"/>
<name>A0A1R2C286_9CILI</name>
<dbReference type="Pfam" id="PF04515">
    <property type="entry name" value="Choline_transpo"/>
    <property type="match status" value="1"/>
</dbReference>
<accession>A0A1R2C286</accession>
<keyword evidence="5 7" id="KW-0472">Membrane</keyword>
<evidence type="ECO:0000256" key="5">
    <source>
        <dbReference type="ARBA" id="ARBA00023136"/>
    </source>
</evidence>
<evidence type="ECO:0000256" key="3">
    <source>
        <dbReference type="ARBA" id="ARBA00022692"/>
    </source>
</evidence>
<feature type="transmembrane region" description="Helical" evidence="7">
    <location>
        <begin position="297"/>
        <end position="325"/>
    </location>
</feature>
<dbReference type="PANTHER" id="PTHR12385">
    <property type="entry name" value="CHOLINE TRANSPORTER-LIKE (SLC FAMILY 44)"/>
    <property type="match status" value="1"/>
</dbReference>
<feature type="transmembrane region" description="Helical" evidence="7">
    <location>
        <begin position="254"/>
        <end position="276"/>
    </location>
</feature>
<protein>
    <recommendedName>
        <fullName evidence="7">Choline transporter-like protein</fullName>
    </recommendedName>
</protein>
<feature type="transmembrane region" description="Helical" evidence="7">
    <location>
        <begin position="214"/>
        <end position="234"/>
    </location>
</feature>
<sequence>MSEYKSIVSEELRDGPVPHRRCTDILFCLIFTCFFIAMITIGIIGFSNGDPDLIIYPYDSSGFQCGRPDRNTEDYKYLYYPAAGIRDSISNYTKYRICLKSCPDDDNDAVKGYSNEQVRCADESTDIFTLMDTSGDIYKANIETYESTGIWKRFCLPDPSSDYFDDVLDDVYVNGIEDWIADVWRCWTAILIVLGVSVIVSIVYLLLMRYCVGVVLWVSIIATLAAIIFFGIYIDKIAEDKYGSKEKKKTKDALNIAAVIIYCVVALFIIILIFMYRRIQLAIAIMKSGAIFLKDMPSVIFVPIIMFCLSFGFYVYWILALIFIYSSGKLKDGDSVVAKIDWDKSTRNSLYFEIVGILWINSMKIALTQFIIACTVSIWYFSRNTSGIHAITKSAYYSIRYHLGSLAFGSLLLSFVRFIKFLLWYIKEKLYKAGFEGNLMIKWTCRCIQCYVDCFERFIKFIDKNAYIQIALTGDSFCIAAKNAFTLIVENALRFAALGAIGDIFKIIGKIFITIVTSLIGFYIITNYDPWKDDIQSPVAPTCVFALIAYTVSGLFMSVYEMACDTIIQAYLIDERLHIAKTQFAPEPLQEFMKEHKDKDHKSCCCGCL</sequence>
<keyword evidence="3 7" id="KW-0812">Transmembrane</keyword>
<keyword evidence="6" id="KW-0325">Glycoprotein</keyword>
<keyword evidence="9" id="KW-1185">Reference proteome</keyword>
<feature type="transmembrane region" description="Helical" evidence="7">
    <location>
        <begin position="403"/>
        <end position="426"/>
    </location>
</feature>